<proteinExistence type="predicted"/>
<dbReference type="SUPFAM" id="SSF52540">
    <property type="entry name" value="P-loop containing nucleoside triphosphate hydrolases"/>
    <property type="match status" value="1"/>
</dbReference>
<organism evidence="1 2">
    <name type="scientific">Tagetes erecta</name>
    <name type="common">African marigold</name>
    <dbReference type="NCBI Taxonomy" id="13708"/>
    <lineage>
        <taxon>Eukaryota</taxon>
        <taxon>Viridiplantae</taxon>
        <taxon>Streptophyta</taxon>
        <taxon>Embryophyta</taxon>
        <taxon>Tracheophyta</taxon>
        <taxon>Spermatophyta</taxon>
        <taxon>Magnoliopsida</taxon>
        <taxon>eudicotyledons</taxon>
        <taxon>Gunneridae</taxon>
        <taxon>Pentapetalae</taxon>
        <taxon>asterids</taxon>
        <taxon>campanulids</taxon>
        <taxon>Asterales</taxon>
        <taxon>Asteraceae</taxon>
        <taxon>Asteroideae</taxon>
        <taxon>Heliantheae alliance</taxon>
        <taxon>Tageteae</taxon>
        <taxon>Tagetes</taxon>
    </lineage>
</organism>
<name>A0AAD8NF15_TARER</name>
<evidence type="ECO:0000313" key="1">
    <source>
        <dbReference type="EMBL" id="KAK1413490.1"/>
    </source>
</evidence>
<gene>
    <name evidence="1" type="ORF">QVD17_35264</name>
</gene>
<dbReference type="AlphaFoldDB" id="A0AAD8NF15"/>
<dbReference type="InterPro" id="IPR027417">
    <property type="entry name" value="P-loop_NTPase"/>
</dbReference>
<sequence length="139" mass="16077">MEDHINRITSWIKDGSKHTADILAIVGIRGIGKTSLAKHVYQLHRYEFTRSFVEDISKKCAEKYLEPEMPFKAFFRDASEAECSQRQTASEKEADYFLCCTDSQYVQEVRMPKVLRVFCEEGLVVDEIDQFVNLKLLSS</sequence>
<accession>A0AAD8NF15</accession>
<dbReference type="EMBL" id="JAUHHV010000009">
    <property type="protein sequence ID" value="KAK1413490.1"/>
    <property type="molecule type" value="Genomic_DNA"/>
</dbReference>
<protein>
    <submittedName>
        <fullName evidence="1">Uncharacterized protein</fullName>
    </submittedName>
</protein>
<reference evidence="1" key="1">
    <citation type="journal article" date="2023" name="bioRxiv">
        <title>Improved chromosome-level genome assembly for marigold (Tagetes erecta).</title>
        <authorList>
            <person name="Jiang F."/>
            <person name="Yuan L."/>
            <person name="Wang S."/>
            <person name="Wang H."/>
            <person name="Xu D."/>
            <person name="Wang A."/>
            <person name="Fan W."/>
        </authorList>
    </citation>
    <scope>NUCLEOTIDE SEQUENCE</scope>
    <source>
        <strain evidence="1">WSJ</strain>
        <tissue evidence="1">Leaf</tissue>
    </source>
</reference>
<dbReference type="Gene3D" id="3.40.50.300">
    <property type="entry name" value="P-loop containing nucleotide triphosphate hydrolases"/>
    <property type="match status" value="1"/>
</dbReference>
<comment type="caution">
    <text evidence="1">The sequence shown here is derived from an EMBL/GenBank/DDBJ whole genome shotgun (WGS) entry which is preliminary data.</text>
</comment>
<dbReference type="Proteomes" id="UP001229421">
    <property type="component" value="Unassembled WGS sequence"/>
</dbReference>
<evidence type="ECO:0000313" key="2">
    <source>
        <dbReference type="Proteomes" id="UP001229421"/>
    </source>
</evidence>
<keyword evidence="2" id="KW-1185">Reference proteome</keyword>